<reference evidence="2" key="1">
    <citation type="journal article" date="2024" name="Front. Bioeng. Biotechnol.">
        <title>Genome-scale model development and genomic sequencing of the oleaginous clade Lipomyces.</title>
        <authorList>
            <person name="Czajka J.J."/>
            <person name="Han Y."/>
            <person name="Kim J."/>
            <person name="Mondo S.J."/>
            <person name="Hofstad B.A."/>
            <person name="Robles A."/>
            <person name="Haridas S."/>
            <person name="Riley R."/>
            <person name="LaButti K."/>
            <person name="Pangilinan J."/>
            <person name="Andreopoulos W."/>
            <person name="Lipzen A."/>
            <person name="Yan J."/>
            <person name="Wang M."/>
            <person name="Ng V."/>
            <person name="Grigoriev I.V."/>
            <person name="Spatafora J.W."/>
            <person name="Magnuson J.K."/>
            <person name="Baker S.E."/>
            <person name="Pomraning K.R."/>
        </authorList>
    </citation>
    <scope>NUCLEOTIDE SEQUENCE [LARGE SCALE GENOMIC DNA]</scope>
    <source>
        <strain evidence="2">CBS 7786</strain>
    </source>
</reference>
<gene>
    <name evidence="1" type="ORF">V1525DRAFT_403486</name>
</gene>
<keyword evidence="2" id="KW-1185">Reference proteome</keyword>
<name>A0ACC3T0W0_LIPKO</name>
<dbReference type="Proteomes" id="UP001433508">
    <property type="component" value="Unassembled WGS sequence"/>
</dbReference>
<comment type="caution">
    <text evidence="1">The sequence shown here is derived from an EMBL/GenBank/DDBJ whole genome shotgun (WGS) entry which is preliminary data.</text>
</comment>
<accession>A0ACC3T0W0</accession>
<evidence type="ECO:0000313" key="1">
    <source>
        <dbReference type="EMBL" id="KAK9237538.1"/>
    </source>
</evidence>
<protein>
    <submittedName>
        <fullName evidence="1">Uncharacterized protein</fullName>
    </submittedName>
</protein>
<proteinExistence type="predicted"/>
<dbReference type="EMBL" id="MU971367">
    <property type="protein sequence ID" value="KAK9237538.1"/>
    <property type="molecule type" value="Genomic_DNA"/>
</dbReference>
<organism evidence="1 2">
    <name type="scientific">Lipomyces kononenkoae</name>
    <name type="common">Yeast</name>
    <dbReference type="NCBI Taxonomy" id="34357"/>
    <lineage>
        <taxon>Eukaryota</taxon>
        <taxon>Fungi</taxon>
        <taxon>Dikarya</taxon>
        <taxon>Ascomycota</taxon>
        <taxon>Saccharomycotina</taxon>
        <taxon>Lipomycetes</taxon>
        <taxon>Lipomycetales</taxon>
        <taxon>Lipomycetaceae</taxon>
        <taxon>Lipomyces</taxon>
    </lineage>
</organism>
<sequence length="141" mass="14729">MKFLVQLPVLMVALLLGFARGQAPVVPTTTTTTTSTSITQSPTMVWVTWTTVINGILVTTTPSVPFTQTYSSMYSSFYQPSSGSIGLGTQTGTIGVVKTPTESSSAGLQSFGRSDRPIGLVACITAAFACVILGSGSLFFM</sequence>
<evidence type="ECO:0000313" key="2">
    <source>
        <dbReference type="Proteomes" id="UP001433508"/>
    </source>
</evidence>